<dbReference type="CDD" id="cd12107">
    <property type="entry name" value="Hemerythrin"/>
    <property type="match status" value="1"/>
</dbReference>
<dbReference type="NCBIfam" id="TIGR02481">
    <property type="entry name" value="hemeryth_dom"/>
    <property type="match status" value="1"/>
</dbReference>
<evidence type="ECO:0000256" key="3">
    <source>
        <dbReference type="ARBA" id="ARBA00022723"/>
    </source>
</evidence>
<comment type="caution">
    <text evidence="6">The sequence shown here is derived from an EMBL/GenBank/DDBJ whole genome shotgun (WGS) entry which is preliminary data.</text>
</comment>
<dbReference type="GO" id="GO:0005344">
    <property type="term" value="F:oxygen carrier activity"/>
    <property type="evidence" value="ECO:0007669"/>
    <property type="project" value="UniProtKB-KW"/>
</dbReference>
<evidence type="ECO:0000256" key="2">
    <source>
        <dbReference type="ARBA" id="ARBA00022621"/>
    </source>
</evidence>
<evidence type="ECO:0000256" key="4">
    <source>
        <dbReference type="ARBA" id="ARBA00023004"/>
    </source>
</evidence>
<evidence type="ECO:0000259" key="5">
    <source>
        <dbReference type="Pfam" id="PF01814"/>
    </source>
</evidence>
<comment type="similarity">
    <text evidence="1">Belongs to the hemerythrin family.</text>
</comment>
<reference evidence="6" key="1">
    <citation type="journal article" date="2020" name="mSystems">
        <title>Genome- and Community-Level Interaction Insights into Carbon Utilization and Element Cycling Functions of Hydrothermarchaeota in Hydrothermal Sediment.</title>
        <authorList>
            <person name="Zhou Z."/>
            <person name="Liu Y."/>
            <person name="Xu W."/>
            <person name="Pan J."/>
            <person name="Luo Z.H."/>
            <person name="Li M."/>
        </authorList>
    </citation>
    <scope>NUCLEOTIDE SEQUENCE [LARGE SCALE GENOMIC DNA]</scope>
    <source>
        <strain evidence="6">SpSt-106</strain>
    </source>
</reference>
<dbReference type="SUPFAM" id="SSF47188">
    <property type="entry name" value="Hemerythrin-like"/>
    <property type="match status" value="1"/>
</dbReference>
<keyword evidence="3" id="KW-0479">Metal-binding</keyword>
<dbReference type="Pfam" id="PF01814">
    <property type="entry name" value="Hemerythrin"/>
    <property type="match status" value="1"/>
</dbReference>
<organism evidence="6">
    <name type="scientific">Thermodesulfobacterium geofontis</name>
    <dbReference type="NCBI Taxonomy" id="1295609"/>
    <lineage>
        <taxon>Bacteria</taxon>
        <taxon>Pseudomonadati</taxon>
        <taxon>Thermodesulfobacteriota</taxon>
        <taxon>Thermodesulfobacteria</taxon>
        <taxon>Thermodesulfobacteriales</taxon>
        <taxon>Thermodesulfobacteriaceae</taxon>
        <taxon>Thermodesulfobacterium</taxon>
    </lineage>
</organism>
<dbReference type="GO" id="GO:0046872">
    <property type="term" value="F:metal ion binding"/>
    <property type="evidence" value="ECO:0007669"/>
    <property type="project" value="UniProtKB-KW"/>
</dbReference>
<dbReference type="InterPro" id="IPR012312">
    <property type="entry name" value="Hemerythrin-like"/>
</dbReference>
<accession>A0A7V5XFI3</accession>
<dbReference type="PANTHER" id="PTHR37164">
    <property type="entry name" value="BACTERIOHEMERYTHRIN"/>
    <property type="match status" value="1"/>
</dbReference>
<keyword evidence="2" id="KW-0561">Oxygen transport</keyword>
<dbReference type="InterPro" id="IPR050669">
    <property type="entry name" value="Hemerythrin"/>
</dbReference>
<feature type="domain" description="Hemerythrin-like" evidence="5">
    <location>
        <begin position="13"/>
        <end position="127"/>
    </location>
</feature>
<dbReference type="EMBL" id="DRWR01000013">
    <property type="protein sequence ID" value="HHQ15338.1"/>
    <property type="molecule type" value="Genomic_DNA"/>
</dbReference>
<name>A0A7V5XFI3_9BACT</name>
<dbReference type="InterPro" id="IPR012827">
    <property type="entry name" value="Hemerythrin_metal-bd"/>
</dbReference>
<gene>
    <name evidence="6" type="ORF">ENM15_00700</name>
</gene>
<dbReference type="PROSITE" id="PS00550">
    <property type="entry name" value="HEMERYTHRINS"/>
    <property type="match status" value="1"/>
</dbReference>
<evidence type="ECO:0000256" key="1">
    <source>
        <dbReference type="ARBA" id="ARBA00010587"/>
    </source>
</evidence>
<dbReference type="PANTHER" id="PTHR37164:SF1">
    <property type="entry name" value="BACTERIOHEMERYTHRIN"/>
    <property type="match status" value="1"/>
</dbReference>
<keyword evidence="4" id="KW-0408">Iron</keyword>
<dbReference type="Gene3D" id="1.20.120.50">
    <property type="entry name" value="Hemerythrin-like"/>
    <property type="match status" value="1"/>
</dbReference>
<dbReference type="NCBIfam" id="NF033749">
    <property type="entry name" value="bact_hemeryth"/>
    <property type="match status" value="1"/>
</dbReference>
<dbReference type="AlphaFoldDB" id="A0A7V5XFI3"/>
<keyword evidence="2" id="KW-0813">Transport</keyword>
<protein>
    <submittedName>
        <fullName evidence="6">Bacteriohemerythrin</fullName>
    </submittedName>
</protein>
<dbReference type="InterPro" id="IPR035938">
    <property type="entry name" value="Hemerythrin-like_sf"/>
</dbReference>
<proteinExistence type="inferred from homology"/>
<sequence length="133" mass="16064">MPFLNWDESLATGIPEVDIQHKKLINMFNAIYDAIRLNVDKKALKEALDSLINYFEKHFALEEELMEKYEYPEAHIHKEEHKKFKENLNKFLKNPEEEINFLEILKFLKNWWLNHILTMDKKYGPFLGIKIKK</sequence>
<dbReference type="InterPro" id="IPR016131">
    <property type="entry name" value="Haemerythrin_Fe_BS"/>
</dbReference>
<evidence type="ECO:0000313" key="6">
    <source>
        <dbReference type="EMBL" id="HHQ15338.1"/>
    </source>
</evidence>